<gene>
    <name evidence="12" type="ORF">MNBD_ALPHA02-2028</name>
</gene>
<accession>A0A3B0R308</accession>
<feature type="domain" description="ABC transporter" evidence="10">
    <location>
        <begin position="371"/>
        <end position="605"/>
    </location>
</feature>
<evidence type="ECO:0000259" key="10">
    <source>
        <dbReference type="PROSITE" id="PS50893"/>
    </source>
</evidence>
<evidence type="ECO:0000256" key="9">
    <source>
        <dbReference type="SAM" id="Phobius"/>
    </source>
</evidence>
<evidence type="ECO:0000256" key="7">
    <source>
        <dbReference type="ARBA" id="ARBA00023136"/>
    </source>
</evidence>
<evidence type="ECO:0000256" key="1">
    <source>
        <dbReference type="ARBA" id="ARBA00004225"/>
    </source>
</evidence>
<dbReference type="InterPro" id="IPR011527">
    <property type="entry name" value="ABC1_TM_dom"/>
</dbReference>
<reference evidence="12" key="1">
    <citation type="submission" date="2018-06" db="EMBL/GenBank/DDBJ databases">
        <authorList>
            <person name="Zhirakovskaya E."/>
        </authorList>
    </citation>
    <scope>NUCLEOTIDE SEQUENCE</scope>
</reference>
<dbReference type="InterPro" id="IPR003593">
    <property type="entry name" value="AAA+_ATPase"/>
</dbReference>
<dbReference type="SUPFAM" id="SSF90123">
    <property type="entry name" value="ABC transporter transmembrane region"/>
    <property type="match status" value="1"/>
</dbReference>
<evidence type="ECO:0000256" key="8">
    <source>
        <dbReference type="SAM" id="MobiDB-lite"/>
    </source>
</evidence>
<feature type="domain" description="ABC transmembrane type-1" evidence="11">
    <location>
        <begin position="47"/>
        <end position="337"/>
    </location>
</feature>
<evidence type="ECO:0000256" key="3">
    <source>
        <dbReference type="ARBA" id="ARBA00022692"/>
    </source>
</evidence>
<dbReference type="AlphaFoldDB" id="A0A3B0R308"/>
<dbReference type="PROSITE" id="PS50929">
    <property type="entry name" value="ABC_TM1F"/>
    <property type="match status" value="1"/>
</dbReference>
<keyword evidence="5 12" id="KW-0067">ATP-binding</keyword>
<organism evidence="12">
    <name type="scientific">hydrothermal vent metagenome</name>
    <dbReference type="NCBI Taxonomy" id="652676"/>
    <lineage>
        <taxon>unclassified sequences</taxon>
        <taxon>metagenomes</taxon>
        <taxon>ecological metagenomes</taxon>
    </lineage>
</organism>
<keyword evidence="7 9" id="KW-0472">Membrane</keyword>
<dbReference type="PANTHER" id="PTHR24221">
    <property type="entry name" value="ATP-BINDING CASSETTE SUB-FAMILY B"/>
    <property type="match status" value="1"/>
</dbReference>
<dbReference type="GO" id="GO:0005524">
    <property type="term" value="F:ATP binding"/>
    <property type="evidence" value="ECO:0007669"/>
    <property type="project" value="UniProtKB-KW"/>
</dbReference>
<evidence type="ECO:0000256" key="4">
    <source>
        <dbReference type="ARBA" id="ARBA00022741"/>
    </source>
</evidence>
<dbReference type="InterPro" id="IPR003439">
    <property type="entry name" value="ABC_transporter-like_ATP-bd"/>
</dbReference>
<feature type="region of interest" description="Disordered" evidence="8">
    <location>
        <begin position="1"/>
        <end position="21"/>
    </location>
</feature>
<feature type="transmembrane region" description="Helical" evidence="9">
    <location>
        <begin position="192"/>
        <end position="213"/>
    </location>
</feature>
<dbReference type="InterPro" id="IPR017871">
    <property type="entry name" value="ABC_transporter-like_CS"/>
</dbReference>
<evidence type="ECO:0000256" key="6">
    <source>
        <dbReference type="ARBA" id="ARBA00022989"/>
    </source>
</evidence>
<dbReference type="CDD" id="cd18582">
    <property type="entry name" value="ABC_6TM_ATM1_ABCB7"/>
    <property type="match status" value="1"/>
</dbReference>
<feature type="transmembrane region" description="Helical" evidence="9">
    <location>
        <begin position="276"/>
        <end position="299"/>
    </location>
</feature>
<sequence>MAHHKPSHHSSSDESEPNDNENHWQTIKTLLPFVWMKGRWDLRLRVILAMTFLIAAKLIGIYVPFLFKDAVDILSPEFKPDVTSVALAVPVAFILAYGMARVLSLFFGQIRDAVFAKVGQNALRNLALSTFRHLHALSLKFHMERKTGGLSRVIERGTRGIDFLLRFMLFNILPTLLEIFLITFVFWTKFGFYYAVVTFVCLGSYIFYTIMVTDWRLKFRREMNKQDTEANTKAIDSLLNFETVKYFTNEEHEARRYDVALAKYEKASVRSQTSLALLNVGQSFIISIGLVIVLLMAAQGVIDGRFTIGEFVLVNSLLIQIYMPLNFLGMVYREIKQSLVDMDKMFAMIRTESDVMDRPDAPDLDIKGGAVTFENVSFHYAPDRPILKDISFEVPAGTTTAIVGASGAGKSTISRILFRFYDVASGRILIDGQDISKVTQQSLRRQIGVVPQDTVLFNDSIGYNIRYGRPDATDAEVEDAARHAQIHDFIMSLPDHYNSEVGERGLKLSGGEKQRVAIARTILKSPAILLLDEATSALDSATEQDIQTALEEISRNRTTIVIAHRLSTIVNANEIIVLDKGVIIERGTHDLLLSQRGAYYDMWQKQKEATEAMQKLVDLDEFAPERDKTV</sequence>
<dbReference type="InterPro" id="IPR039421">
    <property type="entry name" value="Type_1_exporter"/>
</dbReference>
<dbReference type="GO" id="GO:0005743">
    <property type="term" value="C:mitochondrial inner membrane"/>
    <property type="evidence" value="ECO:0007669"/>
    <property type="project" value="TreeGrafter"/>
</dbReference>
<dbReference type="SMART" id="SM00382">
    <property type="entry name" value="AAA"/>
    <property type="match status" value="1"/>
</dbReference>
<evidence type="ECO:0000313" key="12">
    <source>
        <dbReference type="EMBL" id="VAV86699.1"/>
    </source>
</evidence>
<dbReference type="Pfam" id="PF00005">
    <property type="entry name" value="ABC_tran"/>
    <property type="match status" value="1"/>
</dbReference>
<feature type="transmembrane region" description="Helical" evidence="9">
    <location>
        <begin position="46"/>
        <end position="67"/>
    </location>
</feature>
<dbReference type="FunFam" id="3.40.50.300:FF:000186">
    <property type="entry name" value="ATP-binding cassette sub-family B member 7, mitochondrial"/>
    <property type="match status" value="1"/>
</dbReference>
<dbReference type="PROSITE" id="PS50893">
    <property type="entry name" value="ABC_TRANSPORTER_2"/>
    <property type="match status" value="1"/>
</dbReference>
<evidence type="ECO:0000256" key="2">
    <source>
        <dbReference type="ARBA" id="ARBA00022448"/>
    </source>
</evidence>
<dbReference type="PANTHER" id="PTHR24221:SF402">
    <property type="entry name" value="IRON-SULFUR CLUSTERS TRANSPORTER ABCB7, MITOCHONDRIAL"/>
    <property type="match status" value="1"/>
</dbReference>
<feature type="transmembrane region" description="Helical" evidence="9">
    <location>
        <begin position="311"/>
        <end position="332"/>
    </location>
</feature>
<dbReference type="Pfam" id="PF00664">
    <property type="entry name" value="ABC_membrane"/>
    <property type="match status" value="1"/>
</dbReference>
<evidence type="ECO:0000259" key="11">
    <source>
        <dbReference type="PROSITE" id="PS50929"/>
    </source>
</evidence>
<protein>
    <submittedName>
        <fullName evidence="12">Efflux ABC transporter, permease/ATP-binding protein mlr7818</fullName>
    </submittedName>
</protein>
<dbReference type="InterPro" id="IPR036640">
    <property type="entry name" value="ABC1_TM_sf"/>
</dbReference>
<keyword evidence="6 9" id="KW-1133">Transmembrane helix</keyword>
<dbReference type="CDD" id="cd03253">
    <property type="entry name" value="ABCC_ATM1_transporter"/>
    <property type="match status" value="1"/>
</dbReference>
<dbReference type="SUPFAM" id="SSF52540">
    <property type="entry name" value="P-loop containing nucleoside triphosphate hydrolases"/>
    <property type="match status" value="1"/>
</dbReference>
<dbReference type="GO" id="GO:0140359">
    <property type="term" value="F:ABC-type transporter activity"/>
    <property type="evidence" value="ECO:0007669"/>
    <property type="project" value="InterPro"/>
</dbReference>
<evidence type="ECO:0000256" key="5">
    <source>
        <dbReference type="ARBA" id="ARBA00022840"/>
    </source>
</evidence>
<dbReference type="GO" id="GO:0016887">
    <property type="term" value="F:ATP hydrolysis activity"/>
    <property type="evidence" value="ECO:0007669"/>
    <property type="project" value="InterPro"/>
</dbReference>
<keyword evidence="3 9" id="KW-0812">Transmembrane</keyword>
<dbReference type="PROSITE" id="PS00211">
    <property type="entry name" value="ABC_TRANSPORTER_1"/>
    <property type="match status" value="1"/>
</dbReference>
<dbReference type="EMBL" id="UOED01000014">
    <property type="protein sequence ID" value="VAV86699.1"/>
    <property type="molecule type" value="Genomic_DNA"/>
</dbReference>
<comment type="subcellular location">
    <subcellularLocation>
        <location evidence="1">Mitochondrion membrane</location>
        <topology evidence="1">Multi-pass membrane protein</topology>
    </subcellularLocation>
</comment>
<dbReference type="Gene3D" id="1.20.1560.10">
    <property type="entry name" value="ABC transporter type 1, transmembrane domain"/>
    <property type="match status" value="1"/>
</dbReference>
<keyword evidence="4" id="KW-0547">Nucleotide-binding</keyword>
<proteinExistence type="predicted"/>
<dbReference type="GO" id="GO:0006879">
    <property type="term" value="P:intracellular iron ion homeostasis"/>
    <property type="evidence" value="ECO:0007669"/>
    <property type="project" value="TreeGrafter"/>
</dbReference>
<feature type="transmembrane region" description="Helical" evidence="9">
    <location>
        <begin position="87"/>
        <end position="107"/>
    </location>
</feature>
<dbReference type="InterPro" id="IPR027417">
    <property type="entry name" value="P-loop_NTPase"/>
</dbReference>
<dbReference type="Gene3D" id="3.40.50.300">
    <property type="entry name" value="P-loop containing nucleotide triphosphate hydrolases"/>
    <property type="match status" value="1"/>
</dbReference>
<name>A0A3B0R308_9ZZZZ</name>
<keyword evidence="2" id="KW-0813">Transport</keyword>
<feature type="transmembrane region" description="Helical" evidence="9">
    <location>
        <begin position="163"/>
        <end position="186"/>
    </location>
</feature>